<reference evidence="3 4" key="1">
    <citation type="submission" date="2023-10" db="EMBL/GenBank/DDBJ databases">
        <title>Screening of Alkalihalobacillus lindianensis BZ-TG-R113 and Its Alleviation of Salt Stress on Rapeseed Growth.</title>
        <authorList>
            <person name="Zhao B."/>
            <person name="Guo T."/>
        </authorList>
    </citation>
    <scope>NUCLEOTIDE SEQUENCE [LARGE SCALE GENOMIC DNA]</scope>
    <source>
        <strain evidence="3 4">BZ-TG-R113</strain>
    </source>
</reference>
<feature type="domain" description="Stage II sporulation protein E N-terminal" evidence="2">
    <location>
        <begin position="3"/>
        <end position="90"/>
    </location>
</feature>
<evidence type="ECO:0000313" key="4">
    <source>
        <dbReference type="Proteomes" id="UP001287282"/>
    </source>
</evidence>
<feature type="non-terminal residue" evidence="3">
    <location>
        <position position="1"/>
    </location>
</feature>
<gene>
    <name evidence="3" type="ORF">RYX56_22520</name>
</gene>
<keyword evidence="1" id="KW-0812">Transmembrane</keyword>
<evidence type="ECO:0000259" key="2">
    <source>
        <dbReference type="Pfam" id="PF19732"/>
    </source>
</evidence>
<name>A0ABU3XGV6_9BACI</name>
<dbReference type="EMBL" id="JAWJBA010000345">
    <property type="protein sequence ID" value="MDV2687126.1"/>
    <property type="molecule type" value="Genomic_DNA"/>
</dbReference>
<keyword evidence="1" id="KW-1133">Transmembrane helix</keyword>
<feature type="non-terminal residue" evidence="3">
    <location>
        <position position="90"/>
    </location>
</feature>
<evidence type="ECO:0000313" key="3">
    <source>
        <dbReference type="EMBL" id="MDV2687126.1"/>
    </source>
</evidence>
<keyword evidence="1" id="KW-0472">Membrane</keyword>
<organism evidence="3 4">
    <name type="scientific">Alkalihalophilus lindianensis</name>
    <dbReference type="NCBI Taxonomy" id="1630542"/>
    <lineage>
        <taxon>Bacteria</taxon>
        <taxon>Bacillati</taxon>
        <taxon>Bacillota</taxon>
        <taxon>Bacilli</taxon>
        <taxon>Bacillales</taxon>
        <taxon>Bacillaceae</taxon>
        <taxon>Alkalihalophilus</taxon>
    </lineage>
</organism>
<keyword evidence="4" id="KW-1185">Reference proteome</keyword>
<sequence length="90" mass="10249">ITVSFLIVFRISQKWLANEMKALPFYVAVTLGLGKLAEVFILSKQLSVYDGMMVSVQAILAFILTLIFLQSIPLLTLYKRRQLLKTEEIV</sequence>
<comment type="caution">
    <text evidence="3">The sequence shown here is derived from an EMBL/GenBank/DDBJ whole genome shotgun (WGS) entry which is preliminary data.</text>
</comment>
<dbReference type="InterPro" id="IPR045768">
    <property type="entry name" value="SpoIIE_N"/>
</dbReference>
<dbReference type="Pfam" id="PF19732">
    <property type="entry name" value="SpoIIE_N"/>
    <property type="match status" value="1"/>
</dbReference>
<evidence type="ECO:0000256" key="1">
    <source>
        <dbReference type="SAM" id="Phobius"/>
    </source>
</evidence>
<feature type="transmembrane region" description="Helical" evidence="1">
    <location>
        <begin position="23"/>
        <end position="42"/>
    </location>
</feature>
<feature type="transmembrane region" description="Helical" evidence="1">
    <location>
        <begin position="54"/>
        <end position="78"/>
    </location>
</feature>
<proteinExistence type="predicted"/>
<protein>
    <submittedName>
        <fullName evidence="3">Stage II sporulation protein E</fullName>
    </submittedName>
</protein>
<dbReference type="Proteomes" id="UP001287282">
    <property type="component" value="Unassembled WGS sequence"/>
</dbReference>
<accession>A0ABU3XGV6</accession>